<dbReference type="InParanoid" id="A0A3N7FSY1"/>
<reference evidence="3 4" key="1">
    <citation type="journal article" date="2006" name="Science">
        <title>The genome of black cottonwood, Populus trichocarpa (Torr. &amp; Gray).</title>
        <authorList>
            <person name="Tuskan G.A."/>
            <person name="Difazio S."/>
            <person name="Jansson S."/>
            <person name="Bohlmann J."/>
            <person name="Grigoriev I."/>
            <person name="Hellsten U."/>
            <person name="Putnam N."/>
            <person name="Ralph S."/>
            <person name="Rombauts S."/>
            <person name="Salamov A."/>
            <person name="Schein J."/>
            <person name="Sterck L."/>
            <person name="Aerts A."/>
            <person name="Bhalerao R.R."/>
            <person name="Bhalerao R.P."/>
            <person name="Blaudez D."/>
            <person name="Boerjan W."/>
            <person name="Brun A."/>
            <person name="Brunner A."/>
            <person name="Busov V."/>
            <person name="Campbell M."/>
            <person name="Carlson J."/>
            <person name="Chalot M."/>
            <person name="Chapman J."/>
            <person name="Chen G.L."/>
            <person name="Cooper D."/>
            <person name="Coutinho P.M."/>
            <person name="Couturier J."/>
            <person name="Covert S."/>
            <person name="Cronk Q."/>
            <person name="Cunningham R."/>
            <person name="Davis J."/>
            <person name="Degroeve S."/>
            <person name="Dejardin A."/>
            <person name="Depamphilis C."/>
            <person name="Detter J."/>
            <person name="Dirks B."/>
            <person name="Dubchak I."/>
            <person name="Duplessis S."/>
            <person name="Ehlting J."/>
            <person name="Ellis B."/>
            <person name="Gendler K."/>
            <person name="Goodstein D."/>
            <person name="Gribskov M."/>
            <person name="Grimwood J."/>
            <person name="Groover A."/>
            <person name="Gunter L."/>
            <person name="Hamberger B."/>
            <person name="Heinze B."/>
            <person name="Helariutta Y."/>
            <person name="Henrissat B."/>
            <person name="Holligan D."/>
            <person name="Holt R."/>
            <person name="Huang W."/>
            <person name="Islam-Faridi N."/>
            <person name="Jones S."/>
            <person name="Jones-Rhoades M."/>
            <person name="Jorgensen R."/>
            <person name="Joshi C."/>
            <person name="Kangasjarvi J."/>
            <person name="Karlsson J."/>
            <person name="Kelleher C."/>
            <person name="Kirkpatrick R."/>
            <person name="Kirst M."/>
            <person name="Kohler A."/>
            <person name="Kalluri U."/>
            <person name="Larimer F."/>
            <person name="Leebens-Mack J."/>
            <person name="Leple J.C."/>
            <person name="Locascio P."/>
            <person name="Lou Y."/>
            <person name="Lucas S."/>
            <person name="Martin F."/>
            <person name="Montanini B."/>
            <person name="Napoli C."/>
            <person name="Nelson D.R."/>
            <person name="Nelson C."/>
            <person name="Nieminen K."/>
            <person name="Nilsson O."/>
            <person name="Pereda V."/>
            <person name="Peter G."/>
            <person name="Philippe R."/>
            <person name="Pilate G."/>
            <person name="Poliakov A."/>
            <person name="Razumovskaya J."/>
            <person name="Richardson P."/>
            <person name="Rinaldi C."/>
            <person name="Ritland K."/>
            <person name="Rouze P."/>
            <person name="Ryaboy D."/>
            <person name="Schmutz J."/>
            <person name="Schrader J."/>
            <person name="Segerman B."/>
            <person name="Shin H."/>
            <person name="Siddiqui A."/>
            <person name="Sterky F."/>
            <person name="Terry A."/>
            <person name="Tsai C.J."/>
            <person name="Uberbacher E."/>
            <person name="Unneberg P."/>
            <person name="Vahala J."/>
            <person name="Wall K."/>
            <person name="Wessler S."/>
            <person name="Yang G."/>
            <person name="Yin T."/>
            <person name="Douglas C."/>
            <person name="Marra M."/>
            <person name="Sandberg G."/>
            <person name="Van de Peer Y."/>
            <person name="Rokhsar D."/>
        </authorList>
    </citation>
    <scope>NUCLEOTIDE SEQUENCE [LARGE SCALE GENOMIC DNA]</scope>
    <source>
        <strain evidence="4">cv. Nisqually</strain>
    </source>
</reference>
<dbReference type="AlphaFoldDB" id="A0A3N7FSY1"/>
<evidence type="ECO:0000313" key="3">
    <source>
        <dbReference type="EMBL" id="RQO84878.1"/>
    </source>
</evidence>
<organism evidence="3 4">
    <name type="scientific">Populus trichocarpa</name>
    <name type="common">Western balsam poplar</name>
    <name type="synonym">Populus balsamifera subsp. trichocarpa</name>
    <dbReference type="NCBI Taxonomy" id="3694"/>
    <lineage>
        <taxon>Eukaryota</taxon>
        <taxon>Viridiplantae</taxon>
        <taxon>Streptophyta</taxon>
        <taxon>Embryophyta</taxon>
        <taxon>Tracheophyta</taxon>
        <taxon>Spermatophyta</taxon>
        <taxon>Magnoliopsida</taxon>
        <taxon>eudicotyledons</taxon>
        <taxon>Gunneridae</taxon>
        <taxon>Pentapetalae</taxon>
        <taxon>rosids</taxon>
        <taxon>fabids</taxon>
        <taxon>Malpighiales</taxon>
        <taxon>Salicaceae</taxon>
        <taxon>Saliceae</taxon>
        <taxon>Populus</taxon>
    </lineage>
</organism>
<name>A0A3N7FSY1_POPTR</name>
<proteinExistence type="predicted"/>
<evidence type="ECO:0000256" key="2">
    <source>
        <dbReference type="SAM" id="SignalP"/>
    </source>
</evidence>
<keyword evidence="1" id="KW-0472">Membrane</keyword>
<feature type="signal peptide" evidence="2">
    <location>
        <begin position="1"/>
        <end position="22"/>
    </location>
</feature>
<protein>
    <submittedName>
        <fullName evidence="3">Uncharacterized protein</fullName>
    </submittedName>
</protein>
<gene>
    <name evidence="3" type="ORF">POPTR_001G145132</name>
</gene>
<feature type="chain" id="PRO_5018164505" evidence="2">
    <location>
        <begin position="23"/>
        <end position="82"/>
    </location>
</feature>
<evidence type="ECO:0000313" key="4">
    <source>
        <dbReference type="Proteomes" id="UP000006729"/>
    </source>
</evidence>
<dbReference type="Proteomes" id="UP000006729">
    <property type="component" value="Chromosome 1"/>
</dbReference>
<keyword evidence="1" id="KW-0812">Transmembrane</keyword>
<sequence>MEYFKLSSFLFLIIYFLLFSLSQHHPNNSANSYLIQTTDTHFFSLFLIRIILQSLPHPFFFAFSASPYFIPPKNTRDRFHYN</sequence>
<accession>A0A3N7FSY1</accession>
<evidence type="ECO:0000256" key="1">
    <source>
        <dbReference type="SAM" id="Phobius"/>
    </source>
</evidence>
<keyword evidence="2" id="KW-0732">Signal</keyword>
<feature type="transmembrane region" description="Helical" evidence="1">
    <location>
        <begin position="46"/>
        <end position="70"/>
    </location>
</feature>
<dbReference type="EMBL" id="CM009290">
    <property type="protein sequence ID" value="RQO84878.1"/>
    <property type="molecule type" value="Genomic_DNA"/>
</dbReference>
<keyword evidence="1" id="KW-1133">Transmembrane helix</keyword>
<keyword evidence="4" id="KW-1185">Reference proteome</keyword>